<dbReference type="CDD" id="cd09620">
    <property type="entry name" value="CBM9_like_3"/>
    <property type="match status" value="1"/>
</dbReference>
<dbReference type="GO" id="GO:0004553">
    <property type="term" value="F:hydrolase activity, hydrolyzing O-glycosyl compounds"/>
    <property type="evidence" value="ECO:0007669"/>
    <property type="project" value="InterPro"/>
</dbReference>
<keyword evidence="3" id="KW-1185">Reference proteome</keyword>
<organism evidence="2 3">
    <name type="scientific">Sphingobacterium cellulitidis</name>
    <dbReference type="NCBI Taxonomy" id="1768011"/>
    <lineage>
        <taxon>Bacteria</taxon>
        <taxon>Pseudomonadati</taxon>
        <taxon>Bacteroidota</taxon>
        <taxon>Sphingobacteriia</taxon>
        <taxon>Sphingobacteriales</taxon>
        <taxon>Sphingobacteriaceae</taxon>
        <taxon>Sphingobacterium</taxon>
    </lineage>
</organism>
<evidence type="ECO:0000313" key="2">
    <source>
        <dbReference type="EMBL" id="GGE36174.1"/>
    </source>
</evidence>
<dbReference type="Gene3D" id="2.60.40.1190">
    <property type="match status" value="1"/>
</dbReference>
<protein>
    <recommendedName>
        <fullName evidence="1">Carbohydrate-binding domain-containing protein</fullName>
    </recommendedName>
</protein>
<reference evidence="2" key="1">
    <citation type="journal article" date="2014" name="Int. J. Syst. Evol. Microbiol.">
        <title>Complete genome sequence of Corynebacterium casei LMG S-19264T (=DSM 44701T), isolated from a smear-ripened cheese.</title>
        <authorList>
            <consortium name="US DOE Joint Genome Institute (JGI-PGF)"/>
            <person name="Walter F."/>
            <person name="Albersmeier A."/>
            <person name="Kalinowski J."/>
            <person name="Ruckert C."/>
        </authorList>
    </citation>
    <scope>NUCLEOTIDE SEQUENCE</scope>
    <source>
        <strain evidence="2">CGMCC 1.15966</strain>
    </source>
</reference>
<dbReference type="AlphaFoldDB" id="A0A8H9KXG4"/>
<dbReference type="RefSeq" id="WP_182499741.1">
    <property type="nucleotide sequence ID" value="NZ_BMKM01000021.1"/>
</dbReference>
<dbReference type="Proteomes" id="UP000614460">
    <property type="component" value="Unassembled WGS sequence"/>
</dbReference>
<dbReference type="GO" id="GO:0030246">
    <property type="term" value="F:carbohydrate binding"/>
    <property type="evidence" value="ECO:0007669"/>
    <property type="project" value="InterPro"/>
</dbReference>
<dbReference type="EMBL" id="BMKM01000021">
    <property type="protein sequence ID" value="GGE36174.1"/>
    <property type="molecule type" value="Genomic_DNA"/>
</dbReference>
<reference evidence="2" key="2">
    <citation type="submission" date="2020-09" db="EMBL/GenBank/DDBJ databases">
        <authorList>
            <person name="Sun Q."/>
            <person name="Zhou Y."/>
        </authorList>
    </citation>
    <scope>NUCLEOTIDE SEQUENCE</scope>
    <source>
        <strain evidence="2">CGMCC 1.15966</strain>
    </source>
</reference>
<sequence length="243" mass="28399">MSVQPKQNLFKYIILFGLFLLQRELVFSQSSVVPEIPFQAEAGVSVDGKLDDWSKLKKLFVVDEFVSPWSSPDFGKTVFKAFYDKEYLYFYFDIEDKNIVEKKFEREEDVAKGDRGEIFLSADSSLSEYFCFEIAPSGEVLDYKAKYYRKFDYEWDLKGLEIKTDVGSSGYILEGRIPLEFVKGLIKSKSSSEFRMGIFRGEFNSLSWNEKDINWISWIRPNTEKPDFHTPSAFQRVRLGRVE</sequence>
<evidence type="ECO:0000313" key="3">
    <source>
        <dbReference type="Proteomes" id="UP000614460"/>
    </source>
</evidence>
<accession>A0A8H9KXG4</accession>
<dbReference type="SUPFAM" id="SSF49344">
    <property type="entry name" value="CBD9-like"/>
    <property type="match status" value="1"/>
</dbReference>
<proteinExistence type="predicted"/>
<dbReference type="GO" id="GO:0016052">
    <property type="term" value="P:carbohydrate catabolic process"/>
    <property type="evidence" value="ECO:0007669"/>
    <property type="project" value="InterPro"/>
</dbReference>
<feature type="domain" description="Carbohydrate-binding" evidence="1">
    <location>
        <begin position="46"/>
        <end position="239"/>
    </location>
</feature>
<evidence type="ECO:0000259" key="1">
    <source>
        <dbReference type="Pfam" id="PF06452"/>
    </source>
</evidence>
<comment type="caution">
    <text evidence="2">The sequence shown here is derived from an EMBL/GenBank/DDBJ whole genome shotgun (WGS) entry which is preliminary data.</text>
</comment>
<gene>
    <name evidence="2" type="ORF">GCM10011516_37080</name>
</gene>
<name>A0A8H9KXG4_9SPHI</name>
<dbReference type="InterPro" id="IPR010502">
    <property type="entry name" value="Carb-bd_dom_fam9"/>
</dbReference>
<dbReference type="Pfam" id="PF06452">
    <property type="entry name" value="CBM9_1"/>
    <property type="match status" value="1"/>
</dbReference>